<proteinExistence type="predicted"/>
<organism evidence="1">
    <name type="scientific">Streptomyces sp. R33</name>
    <dbReference type="NCBI Taxonomy" id="3238629"/>
    <lineage>
        <taxon>Bacteria</taxon>
        <taxon>Bacillati</taxon>
        <taxon>Actinomycetota</taxon>
        <taxon>Actinomycetes</taxon>
        <taxon>Kitasatosporales</taxon>
        <taxon>Streptomycetaceae</taxon>
        <taxon>Streptomyces</taxon>
    </lineage>
</organism>
<protein>
    <submittedName>
        <fullName evidence="1">Uncharacterized protein</fullName>
    </submittedName>
</protein>
<accession>A0AB39XY71</accession>
<name>A0AB39XY71_9ACTN</name>
<gene>
    <name evidence="1" type="ORF">AB5J51_01785</name>
</gene>
<reference evidence="1" key="1">
    <citation type="submission" date="2024-08" db="EMBL/GenBank/DDBJ databases">
        <authorList>
            <person name="Yu S.T."/>
        </authorList>
    </citation>
    <scope>NUCLEOTIDE SEQUENCE</scope>
    <source>
        <strain evidence="1">R33</strain>
    </source>
</reference>
<dbReference type="AlphaFoldDB" id="A0AB39XY71"/>
<dbReference type="EMBL" id="CP165727">
    <property type="protein sequence ID" value="XDV61761.1"/>
    <property type="molecule type" value="Genomic_DNA"/>
</dbReference>
<evidence type="ECO:0000313" key="1">
    <source>
        <dbReference type="EMBL" id="XDV61761.1"/>
    </source>
</evidence>
<sequence>MHILEDPSELSARAQDLLLRTARRECPSRFGLPIELWQVRDHAGKLVPAPMDLIIRCEGFEQKFGGLRYEVRRSWVVNGDRYETARGWEYDHFGLQTAAWQGPGRRGWYFEWTGERVSKPCRDLIHTDGSVGTDVDGGSPYLPIAPSIPHLIESHALTDSVASWKPWPMDSLATSAIELLDGLRDVPEASWASSRWRLSDTVAVMDYDSWDHEYPRRRTLVWSREEAGHRQVQAVLDGWQHHDQSDAVTLGGTTS</sequence>
<dbReference type="RefSeq" id="WP_369776506.1">
    <property type="nucleotide sequence ID" value="NZ_CP165727.1"/>
</dbReference>